<keyword evidence="2" id="KW-1185">Reference proteome</keyword>
<dbReference type="Proteomes" id="UP001500037">
    <property type="component" value="Unassembled WGS sequence"/>
</dbReference>
<dbReference type="InterPro" id="IPR051200">
    <property type="entry name" value="Host-pathogen_enzymatic-act"/>
</dbReference>
<dbReference type="InterPro" id="IPR011048">
    <property type="entry name" value="Haem_d1_sf"/>
</dbReference>
<proteinExistence type="predicted"/>
<protein>
    <recommendedName>
        <fullName evidence="3">YncE family protein</fullName>
    </recommendedName>
</protein>
<sequence>MADPRADRPSPSGNKEAPFVSVLDLERGELVDRIEVPGSEGLAVSPDGRQLVVAAPKVDFGRPLKAAPGLRVIDTATGRVERTLPVGGPVFPVHTTTKGLILAGELRMDTSEHSALGAQLPGTLSVFDPHGYELLGRVEVGRFPLTITSSPDGERAYVANVSSSTVTVVDLNRLEAVAELTVARTGEPGAHGLAYLPAAR</sequence>
<evidence type="ECO:0000313" key="1">
    <source>
        <dbReference type="EMBL" id="GAA1272757.1"/>
    </source>
</evidence>
<dbReference type="PANTHER" id="PTHR47197">
    <property type="entry name" value="PROTEIN NIRF"/>
    <property type="match status" value="1"/>
</dbReference>
<evidence type="ECO:0000313" key="2">
    <source>
        <dbReference type="Proteomes" id="UP001500037"/>
    </source>
</evidence>
<dbReference type="InterPro" id="IPR015943">
    <property type="entry name" value="WD40/YVTN_repeat-like_dom_sf"/>
</dbReference>
<dbReference type="RefSeq" id="WP_344446324.1">
    <property type="nucleotide sequence ID" value="NZ_BAAALF010000232.1"/>
</dbReference>
<gene>
    <name evidence="1" type="ORF">GCM10009665_70870</name>
</gene>
<dbReference type="EMBL" id="BAAALF010000232">
    <property type="protein sequence ID" value="GAA1272757.1"/>
    <property type="molecule type" value="Genomic_DNA"/>
</dbReference>
<name>A0ABN1WYW9_9ACTN</name>
<dbReference type="SUPFAM" id="SSF51004">
    <property type="entry name" value="C-terminal (heme d1) domain of cytochrome cd1-nitrite reductase"/>
    <property type="match status" value="1"/>
</dbReference>
<evidence type="ECO:0008006" key="3">
    <source>
        <dbReference type="Google" id="ProtNLM"/>
    </source>
</evidence>
<accession>A0ABN1WYW9</accession>
<dbReference type="Gene3D" id="2.130.10.10">
    <property type="entry name" value="YVTN repeat-like/Quinoprotein amine dehydrogenase"/>
    <property type="match status" value="2"/>
</dbReference>
<reference evidence="1 2" key="1">
    <citation type="journal article" date="2019" name="Int. J. Syst. Evol. Microbiol.">
        <title>The Global Catalogue of Microorganisms (GCM) 10K type strain sequencing project: providing services to taxonomists for standard genome sequencing and annotation.</title>
        <authorList>
            <consortium name="The Broad Institute Genomics Platform"/>
            <consortium name="The Broad Institute Genome Sequencing Center for Infectious Disease"/>
            <person name="Wu L."/>
            <person name="Ma J."/>
        </authorList>
    </citation>
    <scope>NUCLEOTIDE SEQUENCE [LARGE SCALE GENOMIC DNA]</scope>
    <source>
        <strain evidence="1 2">JCM 13004</strain>
    </source>
</reference>
<organism evidence="1 2">
    <name type="scientific">Kitasatospora nipponensis</name>
    <dbReference type="NCBI Taxonomy" id="258049"/>
    <lineage>
        <taxon>Bacteria</taxon>
        <taxon>Bacillati</taxon>
        <taxon>Actinomycetota</taxon>
        <taxon>Actinomycetes</taxon>
        <taxon>Kitasatosporales</taxon>
        <taxon>Streptomycetaceae</taxon>
        <taxon>Kitasatospora</taxon>
    </lineage>
</organism>
<dbReference type="PANTHER" id="PTHR47197:SF3">
    <property type="entry name" value="DIHYDRO-HEME D1 DEHYDROGENASE"/>
    <property type="match status" value="1"/>
</dbReference>
<comment type="caution">
    <text evidence="1">The sequence shown here is derived from an EMBL/GenBank/DDBJ whole genome shotgun (WGS) entry which is preliminary data.</text>
</comment>